<accession>A0A1E4TRY8</accession>
<keyword evidence="3" id="KW-1133">Transmembrane helix</keyword>
<feature type="coiled-coil region" evidence="1">
    <location>
        <begin position="213"/>
        <end position="240"/>
    </location>
</feature>
<dbReference type="EMBL" id="KV454016">
    <property type="protein sequence ID" value="ODV94510.1"/>
    <property type="molecule type" value="Genomic_DNA"/>
</dbReference>
<keyword evidence="1" id="KW-0175">Coiled coil</keyword>
<feature type="transmembrane region" description="Helical" evidence="3">
    <location>
        <begin position="35"/>
        <end position="55"/>
    </location>
</feature>
<name>A0A1E4TRY8_PACTA</name>
<organism evidence="4 5">
    <name type="scientific">Pachysolen tannophilus NRRL Y-2460</name>
    <dbReference type="NCBI Taxonomy" id="669874"/>
    <lineage>
        <taxon>Eukaryota</taxon>
        <taxon>Fungi</taxon>
        <taxon>Dikarya</taxon>
        <taxon>Ascomycota</taxon>
        <taxon>Saccharomycotina</taxon>
        <taxon>Pichiomycetes</taxon>
        <taxon>Pachysolenaceae</taxon>
        <taxon>Pachysolen</taxon>
    </lineage>
</organism>
<evidence type="ECO:0000256" key="3">
    <source>
        <dbReference type="SAM" id="Phobius"/>
    </source>
</evidence>
<reference evidence="5" key="1">
    <citation type="submission" date="2016-05" db="EMBL/GenBank/DDBJ databases">
        <title>Comparative genomics of biotechnologically important yeasts.</title>
        <authorList>
            <consortium name="DOE Joint Genome Institute"/>
            <person name="Riley R."/>
            <person name="Haridas S."/>
            <person name="Wolfe K.H."/>
            <person name="Lopes M.R."/>
            <person name="Hittinger C.T."/>
            <person name="Goker M."/>
            <person name="Salamov A."/>
            <person name="Wisecaver J."/>
            <person name="Long T.M."/>
            <person name="Aerts A.L."/>
            <person name="Barry K."/>
            <person name="Choi C."/>
            <person name="Clum A."/>
            <person name="Coughlan A.Y."/>
            <person name="Deshpande S."/>
            <person name="Douglass A.P."/>
            <person name="Hanson S.J."/>
            <person name="Klenk H.-P."/>
            <person name="Labutti K."/>
            <person name="Lapidus A."/>
            <person name="Lindquist E."/>
            <person name="Lipzen A."/>
            <person name="Meier-Kolthoff J.P."/>
            <person name="Ohm R.A."/>
            <person name="Otillar R.P."/>
            <person name="Pangilinan J."/>
            <person name="Peng Y."/>
            <person name="Rokas A."/>
            <person name="Rosa C.A."/>
            <person name="Scheuner C."/>
            <person name="Sibirny A.A."/>
            <person name="Slot J.C."/>
            <person name="Stielow J.B."/>
            <person name="Sun H."/>
            <person name="Kurtzman C.P."/>
            <person name="Blackwell M."/>
            <person name="Grigoriev I.V."/>
            <person name="Jeffries T.W."/>
        </authorList>
    </citation>
    <scope>NUCLEOTIDE SEQUENCE [LARGE SCALE GENOMIC DNA]</scope>
    <source>
        <strain evidence="5">NRRL Y-2460</strain>
    </source>
</reference>
<feature type="compositionally biased region" description="Acidic residues" evidence="2">
    <location>
        <begin position="168"/>
        <end position="178"/>
    </location>
</feature>
<keyword evidence="3" id="KW-0472">Membrane</keyword>
<dbReference type="PANTHER" id="PTHR42055:SF1">
    <property type="entry name" value="YALI0E03476P"/>
    <property type="match status" value="1"/>
</dbReference>
<dbReference type="AlphaFoldDB" id="A0A1E4TRY8"/>
<protein>
    <submittedName>
        <fullName evidence="4">Uncharacterized protein</fullName>
    </submittedName>
</protein>
<sequence>MRFQAMNSSHGGGYRKRKNGLAVARFKLFLRKNRVHLKYLIPAILIAIFLCYFILRDQSSVSPRNYIQEFINQSYDNGGTSIADLSESLISQDNTPSLIKFKSLINNPNNCPVFTYFNENDVEKLPIEEQLFEKKLLKKWVKFYYSLGVNPTILNPKEILANYKKDNDDDNDYDDDDYNNGNKDDSKLNRESDSDIEKLILKDPNSLTRDERIKQRKERRKKLIENRKKFKQKNNVKQKKALGFSFFKSQKKKPDINNKNYFINLFENQYPDLLLSNLNLKLLGLHDYLNTEGNDRIQNGIYIDYKLFPIIDNENDFVKFKQNLLKSCFHKKLAEQDIVTSDEEDFLIINKNSLKTALNSILHTKNFTNKLPASNYYTDLFGRYSIDNIKELNPALADTTNKFLFDKVLQSIDLHQHTLFLNRISTDINIIDPIALPNNLLSKNLIRIGKKMSKCPSKLIEVGYPIPENFLKVRSLKLKERWDSIKQDLKQIDNNENLYNKENLKSIEGYENVLKTLIPKCENKNLVIKSSLNMDNDFEKEERKVLQLIATPHPLTTISSLNLKDFTVKNIVSFPYRNEFLNFSVDKEQVEGENLLDMKLKIFKKILQNALTDEHSTSFFVNYDEITDPENSDNDLVLLENLNWFLGFNITHDREISEKYNARQFGNIKVINKANRKLSNILTYDAETTLSCLEEKIRTSLIFIKSYMKPRIPEPSLKKNFVSFEGEDPQTLRNRYGEIVKAYVENNNFEERQDPIIDIVEILNEYDAEIWDVIRQLNLKNRYLNKYLEEL</sequence>
<dbReference type="PANTHER" id="PTHR42055">
    <property type="entry name" value="YALI0E03476P"/>
    <property type="match status" value="1"/>
</dbReference>
<keyword evidence="5" id="KW-1185">Reference proteome</keyword>
<dbReference type="OrthoDB" id="3980597at2759"/>
<proteinExistence type="predicted"/>
<keyword evidence="3" id="KW-0812">Transmembrane</keyword>
<evidence type="ECO:0000256" key="1">
    <source>
        <dbReference type="SAM" id="Coils"/>
    </source>
</evidence>
<evidence type="ECO:0000256" key="2">
    <source>
        <dbReference type="SAM" id="MobiDB-lite"/>
    </source>
</evidence>
<evidence type="ECO:0000313" key="5">
    <source>
        <dbReference type="Proteomes" id="UP000094236"/>
    </source>
</evidence>
<dbReference type="Proteomes" id="UP000094236">
    <property type="component" value="Unassembled WGS sequence"/>
</dbReference>
<feature type="region of interest" description="Disordered" evidence="2">
    <location>
        <begin position="164"/>
        <end position="189"/>
    </location>
</feature>
<gene>
    <name evidence="4" type="ORF">PACTADRAFT_51332</name>
</gene>
<evidence type="ECO:0000313" key="4">
    <source>
        <dbReference type="EMBL" id="ODV94510.1"/>
    </source>
</evidence>